<evidence type="ECO:0000256" key="6">
    <source>
        <dbReference type="ARBA" id="ARBA00035687"/>
    </source>
</evidence>
<keyword evidence="4 7" id="KW-0689">Ribosomal protein</keyword>
<feature type="binding site" evidence="7">
    <location>
        <position position="40"/>
    </location>
    <ligand>
        <name>Zn(2+)</name>
        <dbReference type="ChEBI" id="CHEBI:29105"/>
    </ligand>
</feature>
<keyword evidence="7" id="KW-0479">Metal-binding</keyword>
<comment type="function">
    <text evidence="7">Binds the 23S rRNA.</text>
</comment>
<feature type="binding site" evidence="7">
    <location>
        <position position="17"/>
    </location>
    <ligand>
        <name>Zn(2+)</name>
        <dbReference type="ChEBI" id="CHEBI:29105"/>
    </ligand>
</feature>
<protein>
    <recommendedName>
        <fullName evidence="6 7">Large ribosomal subunit protein bL31</fullName>
    </recommendedName>
</protein>
<comment type="cofactor">
    <cofactor evidence="7">
        <name>Zn(2+)</name>
        <dbReference type="ChEBI" id="CHEBI:29105"/>
    </cofactor>
    <text evidence="7">Binds 1 zinc ion per subunit.</text>
</comment>
<feature type="compositionally biased region" description="Basic residues" evidence="8">
    <location>
        <begin position="66"/>
        <end position="83"/>
    </location>
</feature>
<evidence type="ECO:0000256" key="1">
    <source>
        <dbReference type="ARBA" id="ARBA00009296"/>
    </source>
</evidence>
<reference evidence="9 10" key="1">
    <citation type="journal article" date="2016" name="Nat. Commun.">
        <title>Thousands of microbial genomes shed light on interconnected biogeochemical processes in an aquifer system.</title>
        <authorList>
            <person name="Anantharaman K."/>
            <person name="Brown C.T."/>
            <person name="Hug L.A."/>
            <person name="Sharon I."/>
            <person name="Castelle C.J."/>
            <person name="Probst A.J."/>
            <person name="Thomas B.C."/>
            <person name="Singh A."/>
            <person name="Wilkins M.J."/>
            <person name="Karaoz U."/>
            <person name="Brodie E.L."/>
            <person name="Williams K.H."/>
            <person name="Hubbard S.S."/>
            <person name="Banfield J.F."/>
        </authorList>
    </citation>
    <scope>NUCLEOTIDE SEQUENCE [LARGE SCALE GENOMIC DNA]</scope>
</reference>
<dbReference type="GO" id="GO:0003735">
    <property type="term" value="F:structural constituent of ribosome"/>
    <property type="evidence" value="ECO:0007669"/>
    <property type="project" value="InterPro"/>
</dbReference>
<dbReference type="Proteomes" id="UP000178812">
    <property type="component" value="Unassembled WGS sequence"/>
</dbReference>
<feature type="compositionally biased region" description="Basic and acidic residues" evidence="8">
    <location>
        <begin position="84"/>
        <end position="107"/>
    </location>
</feature>
<dbReference type="Gene3D" id="4.10.830.30">
    <property type="entry name" value="Ribosomal protein L31"/>
    <property type="match status" value="1"/>
</dbReference>
<dbReference type="NCBIfam" id="NF000612">
    <property type="entry name" value="PRK00019.1"/>
    <property type="match status" value="1"/>
</dbReference>
<evidence type="ECO:0000313" key="9">
    <source>
        <dbReference type="EMBL" id="OGM05694.1"/>
    </source>
</evidence>
<dbReference type="SUPFAM" id="SSF143800">
    <property type="entry name" value="L28p-like"/>
    <property type="match status" value="1"/>
</dbReference>
<dbReference type="InterPro" id="IPR002150">
    <property type="entry name" value="Ribosomal_bL31"/>
</dbReference>
<proteinExistence type="inferred from homology"/>
<dbReference type="GO" id="GO:0046872">
    <property type="term" value="F:metal ion binding"/>
    <property type="evidence" value="ECO:0007669"/>
    <property type="project" value="UniProtKB-KW"/>
</dbReference>
<dbReference type="InterPro" id="IPR042105">
    <property type="entry name" value="Ribosomal_bL31_sf"/>
</dbReference>
<dbReference type="EMBL" id="MGFM01000028">
    <property type="protein sequence ID" value="OGM05694.1"/>
    <property type="molecule type" value="Genomic_DNA"/>
</dbReference>
<dbReference type="GO" id="GO:0019843">
    <property type="term" value="F:rRNA binding"/>
    <property type="evidence" value="ECO:0007669"/>
    <property type="project" value="UniProtKB-KW"/>
</dbReference>
<evidence type="ECO:0000256" key="3">
    <source>
        <dbReference type="ARBA" id="ARBA00022884"/>
    </source>
</evidence>
<dbReference type="AlphaFoldDB" id="A0A1F7WS93"/>
<comment type="similarity">
    <text evidence="1 7">Belongs to the bacterial ribosomal protein bL31 family. Type A subfamily.</text>
</comment>
<dbReference type="HAMAP" id="MF_00501">
    <property type="entry name" value="Ribosomal_bL31_1"/>
    <property type="match status" value="1"/>
</dbReference>
<dbReference type="GO" id="GO:0006412">
    <property type="term" value="P:translation"/>
    <property type="evidence" value="ECO:0007669"/>
    <property type="project" value="UniProtKB-UniRule"/>
</dbReference>
<accession>A0A1F7WS93</accession>
<evidence type="ECO:0000256" key="5">
    <source>
        <dbReference type="ARBA" id="ARBA00023274"/>
    </source>
</evidence>
<name>A0A1F7WS93_9BACT</name>
<evidence type="ECO:0000256" key="8">
    <source>
        <dbReference type="SAM" id="MobiDB-lite"/>
    </source>
</evidence>
<evidence type="ECO:0000313" key="10">
    <source>
        <dbReference type="Proteomes" id="UP000178812"/>
    </source>
</evidence>
<keyword evidence="3 7" id="KW-0694">RNA-binding</keyword>
<dbReference type="Pfam" id="PF01197">
    <property type="entry name" value="Ribosomal_L31"/>
    <property type="match status" value="1"/>
</dbReference>
<dbReference type="InterPro" id="IPR027491">
    <property type="entry name" value="Ribosomal_bL31_A"/>
</dbReference>
<dbReference type="NCBIfam" id="TIGR00105">
    <property type="entry name" value="L31"/>
    <property type="match status" value="1"/>
</dbReference>
<gene>
    <name evidence="7" type="primary">rpmE</name>
    <name evidence="9" type="ORF">A2125_00240</name>
</gene>
<comment type="subunit">
    <text evidence="7">Part of the 50S ribosomal subunit.</text>
</comment>
<evidence type="ECO:0000256" key="2">
    <source>
        <dbReference type="ARBA" id="ARBA00022730"/>
    </source>
</evidence>
<feature type="region of interest" description="Disordered" evidence="8">
    <location>
        <begin position="62"/>
        <end position="107"/>
    </location>
</feature>
<dbReference type="PANTHER" id="PTHR33280">
    <property type="entry name" value="50S RIBOSOMAL PROTEIN L31, CHLOROPLASTIC"/>
    <property type="match status" value="1"/>
</dbReference>
<sequence>MKQAIHPKWYPAARVTCACGNVFTVGATYPELSVEICSNCHPFYTGQMRFVDTQGRVEHFRAKQAGAKKKVVSKSDRRKAKKAARIEKELEKPETLEQLRSDKQKTK</sequence>
<evidence type="ECO:0000256" key="7">
    <source>
        <dbReference type="HAMAP-Rule" id="MF_00501"/>
    </source>
</evidence>
<dbReference type="PROSITE" id="PS01143">
    <property type="entry name" value="RIBOSOMAL_L31"/>
    <property type="match status" value="1"/>
</dbReference>
<feature type="binding site" evidence="7">
    <location>
        <position position="19"/>
    </location>
    <ligand>
        <name>Zn(2+)</name>
        <dbReference type="ChEBI" id="CHEBI:29105"/>
    </ligand>
</feature>
<comment type="caution">
    <text evidence="9">The sequence shown here is derived from an EMBL/GenBank/DDBJ whole genome shotgun (WGS) entry which is preliminary data.</text>
</comment>
<dbReference type="GO" id="GO:1990904">
    <property type="term" value="C:ribonucleoprotein complex"/>
    <property type="evidence" value="ECO:0007669"/>
    <property type="project" value="UniProtKB-KW"/>
</dbReference>
<feature type="binding site" evidence="7">
    <location>
        <position position="37"/>
    </location>
    <ligand>
        <name>Zn(2+)</name>
        <dbReference type="ChEBI" id="CHEBI:29105"/>
    </ligand>
</feature>
<evidence type="ECO:0000256" key="4">
    <source>
        <dbReference type="ARBA" id="ARBA00022980"/>
    </source>
</evidence>
<keyword evidence="2 7" id="KW-0699">rRNA-binding</keyword>
<dbReference type="GO" id="GO:0005840">
    <property type="term" value="C:ribosome"/>
    <property type="evidence" value="ECO:0007669"/>
    <property type="project" value="UniProtKB-KW"/>
</dbReference>
<dbReference type="PANTHER" id="PTHR33280:SF1">
    <property type="entry name" value="LARGE RIBOSOMAL SUBUNIT PROTEIN BL31C"/>
    <property type="match status" value="1"/>
</dbReference>
<organism evidence="9 10">
    <name type="scientific">Candidatus Woesebacteria bacterium GWB1_43_5</name>
    <dbReference type="NCBI Taxonomy" id="1802474"/>
    <lineage>
        <taxon>Bacteria</taxon>
        <taxon>Candidatus Woeseibacteriota</taxon>
    </lineage>
</organism>
<keyword evidence="5 7" id="KW-0687">Ribonucleoprotein</keyword>
<dbReference type="InterPro" id="IPR034704">
    <property type="entry name" value="Ribosomal_bL28/bL31-like_sf"/>
</dbReference>
<dbReference type="PRINTS" id="PR01249">
    <property type="entry name" value="RIBOSOMALL31"/>
</dbReference>
<keyword evidence="7" id="KW-0862">Zinc</keyword>